<accession>A0A0E0IX47</accession>
<proteinExistence type="predicted"/>
<protein>
    <submittedName>
        <fullName evidence="2">Uncharacterized protein</fullName>
    </submittedName>
</protein>
<sequence>MQVRRLPPAKGGAAAGKRGSGRHSIAIPIIPWIGAASAWAAARAALVVVVVGVGGGVKVCEEAEEVDDEGELAHDGGELPAAEGPPPIAAKAEQVTASAWPRPWRRGLRPPPPPRPSVGGGTAATIVAADDVNVNLDILVRELAERNVGPNPADDPPLSSPKSAWYPNRRNSGGISFPYGLRKYNAALKKGGGGGRDGGGQLVCDDIDHEDGWCRGAYYYYKDMPRLGDPDADLVLRVLREVTYVCCIHYIGVSSNWCDLLGGGIIMTWNAAFLILEKINSPNARPWRRGRF</sequence>
<feature type="region of interest" description="Disordered" evidence="1">
    <location>
        <begin position="1"/>
        <end position="20"/>
    </location>
</feature>
<evidence type="ECO:0000313" key="2">
    <source>
        <dbReference type="EnsemblPlants" id="ONIVA11G00380.1"/>
    </source>
</evidence>
<evidence type="ECO:0000256" key="1">
    <source>
        <dbReference type="SAM" id="MobiDB-lite"/>
    </source>
</evidence>
<keyword evidence="3" id="KW-1185">Reference proteome</keyword>
<dbReference type="HOGENOM" id="CLU_954377_0_0_1"/>
<dbReference type="Proteomes" id="UP000006591">
    <property type="component" value="Chromosome 11"/>
</dbReference>
<feature type="region of interest" description="Disordered" evidence="1">
    <location>
        <begin position="147"/>
        <end position="169"/>
    </location>
</feature>
<evidence type="ECO:0000313" key="3">
    <source>
        <dbReference type="Proteomes" id="UP000006591"/>
    </source>
</evidence>
<dbReference type="EnsemblPlants" id="ONIVA11G00380.1">
    <property type="protein sequence ID" value="ONIVA11G00380.1"/>
    <property type="gene ID" value="ONIVA11G00380"/>
</dbReference>
<dbReference type="AlphaFoldDB" id="A0A0E0IX47"/>
<feature type="compositionally biased region" description="Low complexity" evidence="1">
    <location>
        <begin position="1"/>
        <end position="17"/>
    </location>
</feature>
<reference evidence="2" key="1">
    <citation type="submission" date="2015-04" db="UniProtKB">
        <authorList>
            <consortium name="EnsemblPlants"/>
        </authorList>
    </citation>
    <scope>IDENTIFICATION</scope>
    <source>
        <strain evidence="2">SL10</strain>
    </source>
</reference>
<dbReference type="Gramene" id="ONIVA11G00380.1">
    <property type="protein sequence ID" value="ONIVA11G00380.1"/>
    <property type="gene ID" value="ONIVA11G00380"/>
</dbReference>
<reference evidence="2" key="2">
    <citation type="submission" date="2018-04" db="EMBL/GenBank/DDBJ databases">
        <title>OnivRS2 (Oryza nivara Reference Sequence Version 2).</title>
        <authorList>
            <person name="Zhang J."/>
            <person name="Kudrna D."/>
            <person name="Lee S."/>
            <person name="Talag J."/>
            <person name="Rajasekar S."/>
            <person name="Welchert J."/>
            <person name="Hsing Y.-I."/>
            <person name="Wing R.A."/>
        </authorList>
    </citation>
    <scope>NUCLEOTIDE SEQUENCE [LARGE SCALE GENOMIC DNA]</scope>
    <source>
        <strain evidence="2">SL10</strain>
    </source>
</reference>
<feature type="region of interest" description="Disordered" evidence="1">
    <location>
        <begin position="64"/>
        <end position="86"/>
    </location>
</feature>
<name>A0A0E0IX47_ORYNI</name>
<organism evidence="2">
    <name type="scientific">Oryza nivara</name>
    <name type="common">Indian wild rice</name>
    <name type="synonym">Oryza sativa f. spontanea</name>
    <dbReference type="NCBI Taxonomy" id="4536"/>
    <lineage>
        <taxon>Eukaryota</taxon>
        <taxon>Viridiplantae</taxon>
        <taxon>Streptophyta</taxon>
        <taxon>Embryophyta</taxon>
        <taxon>Tracheophyta</taxon>
        <taxon>Spermatophyta</taxon>
        <taxon>Magnoliopsida</taxon>
        <taxon>Liliopsida</taxon>
        <taxon>Poales</taxon>
        <taxon>Poaceae</taxon>
        <taxon>BOP clade</taxon>
        <taxon>Oryzoideae</taxon>
        <taxon>Oryzeae</taxon>
        <taxon>Oryzinae</taxon>
        <taxon>Oryza</taxon>
    </lineage>
</organism>